<dbReference type="PROSITE" id="PS00092">
    <property type="entry name" value="N6_MTASE"/>
    <property type="match status" value="1"/>
</dbReference>
<evidence type="ECO:0000313" key="6">
    <source>
        <dbReference type="EMBL" id="EFO79098.1"/>
    </source>
</evidence>
<dbReference type="EC" id="2.1.1.-" evidence="4"/>
<evidence type="ECO:0000256" key="1">
    <source>
        <dbReference type="ARBA" id="ARBA00006594"/>
    </source>
</evidence>
<dbReference type="AlphaFoldDB" id="E1II70"/>
<dbReference type="GO" id="GO:0005737">
    <property type="term" value="C:cytoplasm"/>
    <property type="evidence" value="ECO:0007669"/>
    <property type="project" value="TreeGrafter"/>
</dbReference>
<evidence type="ECO:0000313" key="7">
    <source>
        <dbReference type="Proteomes" id="UP000054010"/>
    </source>
</evidence>
<organism evidence="6 7">
    <name type="scientific">Oscillochloris trichoides DG-6</name>
    <dbReference type="NCBI Taxonomy" id="765420"/>
    <lineage>
        <taxon>Bacteria</taxon>
        <taxon>Bacillati</taxon>
        <taxon>Chloroflexota</taxon>
        <taxon>Chloroflexia</taxon>
        <taxon>Chloroflexales</taxon>
        <taxon>Chloroflexineae</taxon>
        <taxon>Oscillochloridaceae</taxon>
        <taxon>Oscillochloris</taxon>
    </lineage>
</organism>
<dbReference type="GO" id="GO:0032259">
    <property type="term" value="P:methylation"/>
    <property type="evidence" value="ECO:0007669"/>
    <property type="project" value="UniProtKB-KW"/>
</dbReference>
<comment type="similarity">
    <text evidence="1 4">Belongs to the N(4)/N(6)-methyltransferase family.</text>
</comment>
<sequence length="283" mass="32021">MMMDEAQEPSPIDPRNRLNDLSGREWTYALRSVISTRYPTRGPEAYAHHLRRLHPSPKPPQLMAELVRFFTKRGGHVLDPFAGVGGTLIACSLEGRSAIGVDLSEVYAACYAEVCATLEIAPQPYIIGDSRHLQRYPAITAQRFDLILTDPPYAQMLAKPKTGERKKRGQGAATPFTDSADDLGNLGYWEFLSALRDLFANTIPLLRPGGHLVLFTKDLQPSPDHHNMLHADIVANLRDLPGLEYRGYQIWHDQSQNFYPFGYPFTFVANQVHQFILIFRYRP</sequence>
<evidence type="ECO:0000256" key="2">
    <source>
        <dbReference type="ARBA" id="ARBA00022603"/>
    </source>
</evidence>
<name>E1II70_9CHLR</name>
<evidence type="ECO:0000256" key="4">
    <source>
        <dbReference type="RuleBase" id="RU362026"/>
    </source>
</evidence>
<dbReference type="GO" id="GO:0003677">
    <property type="term" value="F:DNA binding"/>
    <property type="evidence" value="ECO:0007669"/>
    <property type="project" value="InterPro"/>
</dbReference>
<dbReference type="Proteomes" id="UP000054010">
    <property type="component" value="Unassembled WGS sequence"/>
</dbReference>
<evidence type="ECO:0000256" key="3">
    <source>
        <dbReference type="ARBA" id="ARBA00022679"/>
    </source>
</evidence>
<dbReference type="PRINTS" id="PR00508">
    <property type="entry name" value="S21N4MTFRASE"/>
</dbReference>
<dbReference type="GO" id="GO:0008170">
    <property type="term" value="F:N-methyltransferase activity"/>
    <property type="evidence" value="ECO:0007669"/>
    <property type="project" value="InterPro"/>
</dbReference>
<dbReference type="SUPFAM" id="SSF53335">
    <property type="entry name" value="S-adenosyl-L-methionine-dependent methyltransferases"/>
    <property type="match status" value="1"/>
</dbReference>
<dbReference type="PANTHER" id="PTHR13370">
    <property type="entry name" value="RNA METHYLASE-RELATED"/>
    <property type="match status" value="1"/>
</dbReference>
<dbReference type="InterPro" id="IPR002941">
    <property type="entry name" value="DNA_methylase_N4/N6"/>
</dbReference>
<protein>
    <recommendedName>
        <fullName evidence="4">Methyltransferase</fullName>
        <ecNumber evidence="4">2.1.1.-</ecNumber>
    </recommendedName>
</protein>
<dbReference type="eggNOG" id="COG0863">
    <property type="taxonomic scope" value="Bacteria"/>
</dbReference>
<dbReference type="InterPro" id="IPR029063">
    <property type="entry name" value="SAM-dependent_MTases_sf"/>
</dbReference>
<keyword evidence="3" id="KW-0808">Transferase</keyword>
<dbReference type="InterPro" id="IPR001091">
    <property type="entry name" value="RM_Methyltransferase"/>
</dbReference>
<dbReference type="EMBL" id="ADVR01000123">
    <property type="protein sequence ID" value="EFO79098.1"/>
    <property type="molecule type" value="Genomic_DNA"/>
</dbReference>
<dbReference type="Pfam" id="PF01555">
    <property type="entry name" value="N6_N4_Mtase"/>
    <property type="match status" value="1"/>
</dbReference>
<reference evidence="6 7" key="1">
    <citation type="journal article" date="2011" name="J. Bacteriol.">
        <title>Draft genome sequence of the anoxygenic filamentous phototrophic bacterium Oscillochloris trichoides subsp. DG-6.</title>
        <authorList>
            <person name="Kuznetsov B.B."/>
            <person name="Ivanovsky R.N."/>
            <person name="Keppen O.I."/>
            <person name="Sukhacheva M.V."/>
            <person name="Bumazhkin B.K."/>
            <person name="Patutina E.O."/>
            <person name="Beletsky A.V."/>
            <person name="Mardanov A.V."/>
            <person name="Baslerov R.V."/>
            <person name="Panteleeva A.N."/>
            <person name="Kolganova T.V."/>
            <person name="Ravin N.V."/>
            <person name="Skryabin K.G."/>
        </authorList>
    </citation>
    <scope>NUCLEOTIDE SEQUENCE [LARGE SCALE GENOMIC DNA]</scope>
    <source>
        <strain evidence="6 7">DG-6</strain>
    </source>
</reference>
<dbReference type="CDD" id="cd02440">
    <property type="entry name" value="AdoMet_MTases"/>
    <property type="match status" value="1"/>
</dbReference>
<feature type="domain" description="DNA methylase N-4/N-6" evidence="5">
    <location>
        <begin position="47"/>
        <end position="109"/>
    </location>
</feature>
<evidence type="ECO:0000259" key="5">
    <source>
        <dbReference type="Pfam" id="PF01555"/>
    </source>
</evidence>
<dbReference type="InterPro" id="IPR002052">
    <property type="entry name" value="DNA_methylase_N6_adenine_CS"/>
</dbReference>
<dbReference type="HOGENOM" id="CLU_060286_1_0_0"/>
<gene>
    <name evidence="6" type="ORF">OSCT_3021</name>
</gene>
<dbReference type="STRING" id="765420.OSCT_3021"/>
<keyword evidence="7" id="KW-1185">Reference proteome</keyword>
<comment type="caution">
    <text evidence="6">The sequence shown here is derived from an EMBL/GenBank/DDBJ whole genome shotgun (WGS) entry which is preliminary data.</text>
</comment>
<dbReference type="PANTHER" id="PTHR13370:SF3">
    <property type="entry name" value="TRNA (GUANINE(10)-N2)-METHYLTRANSFERASE HOMOLOG"/>
    <property type="match status" value="1"/>
</dbReference>
<dbReference type="Gene3D" id="3.40.50.150">
    <property type="entry name" value="Vaccinia Virus protein VP39"/>
    <property type="match status" value="2"/>
</dbReference>
<proteinExistence type="inferred from homology"/>
<keyword evidence="2 6" id="KW-0489">Methyltransferase</keyword>
<accession>E1II70</accession>